<evidence type="ECO:0000256" key="1">
    <source>
        <dbReference type="ARBA" id="ARBA00022964"/>
    </source>
</evidence>
<dbReference type="SUPFAM" id="SSF51182">
    <property type="entry name" value="RmlC-like cupins"/>
    <property type="match status" value="1"/>
</dbReference>
<dbReference type="GO" id="GO:0051213">
    <property type="term" value="F:dioxygenase activity"/>
    <property type="evidence" value="ECO:0007669"/>
    <property type="project" value="UniProtKB-KW"/>
</dbReference>
<gene>
    <name evidence="4" type="ORF">L618_001100001580</name>
</gene>
<dbReference type="InterPro" id="IPR011051">
    <property type="entry name" value="RmlC_Cupin_sf"/>
</dbReference>
<sequence>MSVDTTRSDETVHDDFYAELADNHYSPLWQLMGNLGPEAKTTLVPHIWRYEQARRLMVEAGEIVPLEDALRRVLGFRNPGCLPHQRTGATDTLWSALQLVLPGEIAPTHRHTPSALRFIVEGDGAYTVVNGQRVPMDEGDFLLTPNGHWHEHGHTGEGPMIWLDGLDSPLMSRLNQYIIEEDPECQEVDAPLPAAYGNGLFAKPWGEPEKVEQPLVYKLADALETIEYLRTREGDPFDDIIVEYRNPITGGPVMTTIGAYLQLIRPGVDTRAHRHTHSTVYHVVHGSGYSIVDGRRIDWTKGDTIAIPLWYEHSHHNPTGEDAILFSYTDKPAIDALGIGRIRPSE</sequence>
<dbReference type="Pfam" id="PF07883">
    <property type="entry name" value="Cupin_2"/>
    <property type="match status" value="2"/>
</dbReference>
<dbReference type="InterPro" id="IPR014710">
    <property type="entry name" value="RmlC-like_jellyroll"/>
</dbReference>
<dbReference type="CDD" id="cd02216">
    <property type="entry name" value="cupin_GDO-like_N"/>
    <property type="match status" value="1"/>
</dbReference>
<protein>
    <submittedName>
        <fullName evidence="4">Gentisate 1,2-dioxygenase</fullName>
    </submittedName>
</protein>
<dbReference type="Proteomes" id="UP000317573">
    <property type="component" value="Unassembled WGS sequence"/>
</dbReference>
<comment type="caution">
    <text evidence="4">The sequence shown here is derived from an EMBL/GenBank/DDBJ whole genome shotgun (WGS) entry which is preliminary data.</text>
</comment>
<dbReference type="CDD" id="cd06992">
    <property type="entry name" value="cupin_GDO-like_C"/>
    <property type="match status" value="1"/>
</dbReference>
<keyword evidence="1 4" id="KW-0223">Dioxygenase</keyword>
<reference evidence="4 5" key="1">
    <citation type="submission" date="2019-07" db="EMBL/GenBank/DDBJ databases">
        <title>Genome sequencing of lignin-degrading bacterial isolates.</title>
        <authorList>
            <person name="Gladden J."/>
        </authorList>
    </citation>
    <scope>NUCLEOTIDE SEQUENCE [LARGE SCALE GENOMIC DNA]</scope>
    <source>
        <strain evidence="4 5">J45</strain>
    </source>
</reference>
<evidence type="ECO:0000259" key="3">
    <source>
        <dbReference type="Pfam" id="PF07883"/>
    </source>
</evidence>
<name>A0A562EQA9_RHORH</name>
<feature type="domain" description="Cupin type-2" evidence="3">
    <location>
        <begin position="261"/>
        <end position="326"/>
    </location>
</feature>
<dbReference type="PANTHER" id="PTHR41517">
    <property type="entry name" value="1,2-DIOXYGENASE PROTEIN-RELATED"/>
    <property type="match status" value="1"/>
</dbReference>
<dbReference type="AlphaFoldDB" id="A0A562EQA9"/>
<keyword evidence="2" id="KW-0560">Oxidoreductase</keyword>
<dbReference type="Gene3D" id="2.60.120.10">
    <property type="entry name" value="Jelly Rolls"/>
    <property type="match status" value="1"/>
</dbReference>
<dbReference type="InterPro" id="IPR047183">
    <property type="entry name" value="GDO-like"/>
</dbReference>
<proteinExistence type="predicted"/>
<evidence type="ECO:0000313" key="4">
    <source>
        <dbReference type="EMBL" id="TWH23824.1"/>
    </source>
</evidence>
<evidence type="ECO:0000313" key="5">
    <source>
        <dbReference type="Proteomes" id="UP000317573"/>
    </source>
</evidence>
<organism evidence="4 5">
    <name type="scientific">Rhodococcus rhodochrous J45</name>
    <dbReference type="NCBI Taxonomy" id="935266"/>
    <lineage>
        <taxon>Bacteria</taxon>
        <taxon>Bacillati</taxon>
        <taxon>Actinomycetota</taxon>
        <taxon>Actinomycetes</taxon>
        <taxon>Mycobacteriales</taxon>
        <taxon>Nocardiaceae</taxon>
        <taxon>Rhodococcus</taxon>
    </lineage>
</organism>
<evidence type="ECO:0000256" key="2">
    <source>
        <dbReference type="ARBA" id="ARBA00023002"/>
    </source>
</evidence>
<feature type="domain" description="Cupin type-2" evidence="3">
    <location>
        <begin position="97"/>
        <end position="164"/>
    </location>
</feature>
<accession>A0A562EQA9</accession>
<dbReference type="InterPro" id="IPR013096">
    <property type="entry name" value="Cupin_2"/>
</dbReference>
<dbReference type="EMBL" id="VLJT01000008">
    <property type="protein sequence ID" value="TWH23824.1"/>
    <property type="molecule type" value="Genomic_DNA"/>
</dbReference>
<dbReference type="PANTHER" id="PTHR41517:SF1">
    <property type="entry name" value="CUPIN"/>
    <property type="match status" value="1"/>
</dbReference>
<dbReference type="RefSeq" id="WP_145691028.1">
    <property type="nucleotide sequence ID" value="NZ_VLJT01000008.1"/>
</dbReference>